<name>A0A840MFM8_9PROT</name>
<comment type="caution">
    <text evidence="2">The sequence shown here is derived from an EMBL/GenBank/DDBJ whole genome shotgun (WGS) entry which is preliminary data.</text>
</comment>
<keyword evidence="3" id="KW-1185">Reference proteome</keyword>
<protein>
    <submittedName>
        <fullName evidence="2">Catechol 2,3-dioxygenase-like lactoylglutathione lyase family enzyme</fullName>
    </submittedName>
</protein>
<proteinExistence type="predicted"/>
<feature type="domain" description="VOC" evidence="1">
    <location>
        <begin position="2"/>
        <end position="127"/>
    </location>
</feature>
<dbReference type="InterPro" id="IPR029068">
    <property type="entry name" value="Glyas_Bleomycin-R_OHBP_Dase"/>
</dbReference>
<dbReference type="GO" id="GO:0016829">
    <property type="term" value="F:lyase activity"/>
    <property type="evidence" value="ECO:0007669"/>
    <property type="project" value="UniProtKB-KW"/>
</dbReference>
<dbReference type="EMBL" id="JACHHY010000003">
    <property type="protein sequence ID" value="MBB5017468.1"/>
    <property type="molecule type" value="Genomic_DNA"/>
</dbReference>
<dbReference type="InterPro" id="IPR025870">
    <property type="entry name" value="Glyoxalase-like_dom"/>
</dbReference>
<dbReference type="AlphaFoldDB" id="A0A840MFM8"/>
<dbReference type="SUPFAM" id="SSF54593">
    <property type="entry name" value="Glyoxalase/Bleomycin resistance protein/Dihydroxybiphenyl dioxygenase"/>
    <property type="match status" value="1"/>
</dbReference>
<dbReference type="PROSITE" id="PS51819">
    <property type="entry name" value="VOC"/>
    <property type="match status" value="1"/>
</dbReference>
<dbReference type="GO" id="GO:0051213">
    <property type="term" value="F:dioxygenase activity"/>
    <property type="evidence" value="ECO:0007669"/>
    <property type="project" value="UniProtKB-KW"/>
</dbReference>
<organism evidence="2 3">
    <name type="scientific">Chitinivorax tropicus</name>
    <dbReference type="NCBI Taxonomy" id="714531"/>
    <lineage>
        <taxon>Bacteria</taxon>
        <taxon>Pseudomonadati</taxon>
        <taxon>Pseudomonadota</taxon>
        <taxon>Betaproteobacteria</taxon>
        <taxon>Chitinivorax</taxon>
    </lineage>
</organism>
<keyword evidence="2" id="KW-0560">Oxidoreductase</keyword>
<evidence type="ECO:0000259" key="1">
    <source>
        <dbReference type="PROSITE" id="PS51819"/>
    </source>
</evidence>
<dbReference type="Gene3D" id="3.10.180.10">
    <property type="entry name" value="2,3-Dihydroxybiphenyl 1,2-Dioxygenase, domain 1"/>
    <property type="match status" value="1"/>
</dbReference>
<keyword evidence="2" id="KW-0223">Dioxygenase</keyword>
<dbReference type="RefSeq" id="WP_184035286.1">
    <property type="nucleotide sequence ID" value="NZ_JACHHY010000003.1"/>
</dbReference>
<sequence length="129" mass="13884">MQFAYTIVYVESVETTLAFYEAALGCQRRFLHESGLYGELETGATTLAFAAHEVARENLGVPYQAVRPDGPPPGIELAFATPDVPQAYHRAVAAGAAPIQPPAIKPWGQTVAYVRAPDGTLIELCTPMH</sequence>
<dbReference type="Pfam" id="PF12681">
    <property type="entry name" value="Glyoxalase_2"/>
    <property type="match status" value="1"/>
</dbReference>
<evidence type="ECO:0000313" key="3">
    <source>
        <dbReference type="Proteomes" id="UP000575898"/>
    </source>
</evidence>
<dbReference type="InterPro" id="IPR050383">
    <property type="entry name" value="GlyoxalaseI/FosfomycinResist"/>
</dbReference>
<dbReference type="PANTHER" id="PTHR21366:SF22">
    <property type="entry name" value="VOC DOMAIN-CONTAINING PROTEIN"/>
    <property type="match status" value="1"/>
</dbReference>
<reference evidence="2 3" key="1">
    <citation type="submission" date="2020-08" db="EMBL/GenBank/DDBJ databases">
        <title>Genomic Encyclopedia of Type Strains, Phase IV (KMG-IV): sequencing the most valuable type-strain genomes for metagenomic binning, comparative biology and taxonomic classification.</title>
        <authorList>
            <person name="Goeker M."/>
        </authorList>
    </citation>
    <scope>NUCLEOTIDE SEQUENCE [LARGE SCALE GENOMIC DNA]</scope>
    <source>
        <strain evidence="2 3">DSM 27165</strain>
    </source>
</reference>
<accession>A0A840MFM8</accession>
<dbReference type="Proteomes" id="UP000575898">
    <property type="component" value="Unassembled WGS sequence"/>
</dbReference>
<gene>
    <name evidence="2" type="ORF">HNQ59_000732</name>
</gene>
<keyword evidence="2" id="KW-0456">Lyase</keyword>
<evidence type="ECO:0000313" key="2">
    <source>
        <dbReference type="EMBL" id="MBB5017468.1"/>
    </source>
</evidence>
<dbReference type="CDD" id="cd07264">
    <property type="entry name" value="VOC_like"/>
    <property type="match status" value="1"/>
</dbReference>
<dbReference type="InterPro" id="IPR037523">
    <property type="entry name" value="VOC_core"/>
</dbReference>
<dbReference type="PANTHER" id="PTHR21366">
    <property type="entry name" value="GLYOXALASE FAMILY PROTEIN"/>
    <property type="match status" value="1"/>
</dbReference>